<reference evidence="5 6" key="1">
    <citation type="journal article" date="2012" name="BMC Genomics">
        <title>Comparative genomic analysis of the genus Staphylococcus including Staphylococcus aureus and its newly described sister species Staphylococcus simiae.</title>
        <authorList>
            <person name="Suzuki H."/>
            <person name="Lefebure T."/>
            <person name="Pavinski Bitar P."/>
            <person name="Stanhope M.J."/>
        </authorList>
    </citation>
    <scope>NUCLEOTIDE SEQUENCE [LARGE SCALE GENOMIC DNA]</scope>
    <source>
        <strain evidence="5 6">CCM 7213</strain>
    </source>
</reference>
<name>G5JIE6_9STAP</name>
<evidence type="ECO:0000313" key="6">
    <source>
        <dbReference type="Proteomes" id="UP000005413"/>
    </source>
</evidence>
<dbReference type="OrthoDB" id="9781521at2"/>
<dbReference type="SUPFAM" id="SSF47413">
    <property type="entry name" value="lambda repressor-like DNA-binding domains"/>
    <property type="match status" value="1"/>
</dbReference>
<dbReference type="InterPro" id="IPR010982">
    <property type="entry name" value="Lambda_DNA-bd_dom_sf"/>
</dbReference>
<dbReference type="Gene3D" id="1.10.260.40">
    <property type="entry name" value="lambda repressor-like DNA-binding domains"/>
    <property type="match status" value="1"/>
</dbReference>
<comment type="caution">
    <text evidence="5">The sequence shown here is derived from an EMBL/GenBank/DDBJ whole genome shotgun (WGS) entry which is preliminary data.</text>
</comment>
<evidence type="ECO:0000256" key="2">
    <source>
        <dbReference type="ARBA" id="ARBA00023125"/>
    </source>
</evidence>
<keyword evidence="6" id="KW-1185">Reference proteome</keyword>
<dbReference type="SUPFAM" id="SSF51182">
    <property type="entry name" value="RmlC-like cupins"/>
    <property type="match status" value="1"/>
</dbReference>
<sequence length="184" mass="20974">MSDVNEIIGHNLYRYRQDFNLSLDKMADITGVSKNMLNQIEKGQANPSIMTLSKIANGLRLSLSELITQISSEVNPVAYEDLIPIYNEDHSVTIFPYFPYSPEKDFEMFKMEIEAFGAMTSEGHHQGSDEYIIVTDGTLTLEIENKQYTVTKEQAIHFKSDVAHQYINQTNNKLSLIATIQYHS</sequence>
<keyword evidence="1" id="KW-0805">Transcription regulation</keyword>
<dbReference type="InterPro" id="IPR050807">
    <property type="entry name" value="TransReg_Diox_bact_type"/>
</dbReference>
<dbReference type="Proteomes" id="UP000005413">
    <property type="component" value="Unassembled WGS sequence"/>
</dbReference>
<dbReference type="GO" id="GO:0003677">
    <property type="term" value="F:DNA binding"/>
    <property type="evidence" value="ECO:0007669"/>
    <property type="project" value="UniProtKB-KW"/>
</dbReference>
<feature type="domain" description="HTH cro/C1-type" evidence="4">
    <location>
        <begin position="12"/>
        <end position="66"/>
    </location>
</feature>
<dbReference type="CDD" id="cd02209">
    <property type="entry name" value="cupin_XRE_C"/>
    <property type="match status" value="1"/>
</dbReference>
<proteinExistence type="predicted"/>
<gene>
    <name evidence="5" type="ORF">SS7213T_06161</name>
</gene>
<dbReference type="SMART" id="SM00530">
    <property type="entry name" value="HTH_XRE"/>
    <property type="match status" value="1"/>
</dbReference>
<dbReference type="InterPro" id="IPR011051">
    <property type="entry name" value="RmlC_Cupin_sf"/>
</dbReference>
<keyword evidence="3" id="KW-0804">Transcription</keyword>
<protein>
    <submittedName>
        <fullName evidence="5">Putative transcriptional regulator</fullName>
    </submittedName>
</protein>
<dbReference type="PROSITE" id="PS50943">
    <property type="entry name" value="HTH_CROC1"/>
    <property type="match status" value="1"/>
</dbReference>
<dbReference type="Pfam" id="PF07883">
    <property type="entry name" value="Cupin_2"/>
    <property type="match status" value="1"/>
</dbReference>
<accession>G5JIE6</accession>
<organism evidence="5 6">
    <name type="scientific">Staphylococcus simiae CCM 7213 = CCUG 51256</name>
    <dbReference type="NCBI Taxonomy" id="911238"/>
    <lineage>
        <taxon>Bacteria</taxon>
        <taxon>Bacillati</taxon>
        <taxon>Bacillota</taxon>
        <taxon>Bacilli</taxon>
        <taxon>Bacillales</taxon>
        <taxon>Staphylococcaceae</taxon>
        <taxon>Staphylococcus</taxon>
    </lineage>
</organism>
<keyword evidence="2" id="KW-0238">DNA-binding</keyword>
<dbReference type="GO" id="GO:0005829">
    <property type="term" value="C:cytosol"/>
    <property type="evidence" value="ECO:0007669"/>
    <property type="project" value="TreeGrafter"/>
</dbReference>
<dbReference type="PANTHER" id="PTHR46797">
    <property type="entry name" value="HTH-TYPE TRANSCRIPTIONAL REGULATOR"/>
    <property type="match status" value="1"/>
</dbReference>
<evidence type="ECO:0000313" key="5">
    <source>
        <dbReference type="EMBL" id="EHJ08037.1"/>
    </source>
</evidence>
<dbReference type="Gene3D" id="2.60.120.10">
    <property type="entry name" value="Jelly Rolls"/>
    <property type="match status" value="1"/>
</dbReference>
<dbReference type="Pfam" id="PF01381">
    <property type="entry name" value="HTH_3"/>
    <property type="match status" value="1"/>
</dbReference>
<dbReference type="InterPro" id="IPR013096">
    <property type="entry name" value="Cupin_2"/>
</dbReference>
<evidence type="ECO:0000256" key="1">
    <source>
        <dbReference type="ARBA" id="ARBA00023015"/>
    </source>
</evidence>
<dbReference type="AlphaFoldDB" id="G5JIE6"/>
<dbReference type="InterPro" id="IPR001387">
    <property type="entry name" value="Cro/C1-type_HTH"/>
</dbReference>
<dbReference type="EMBL" id="AEUN01000401">
    <property type="protein sequence ID" value="EHJ08037.1"/>
    <property type="molecule type" value="Genomic_DNA"/>
</dbReference>
<evidence type="ECO:0000256" key="3">
    <source>
        <dbReference type="ARBA" id="ARBA00023163"/>
    </source>
</evidence>
<dbReference type="PATRIC" id="fig|911238.3.peg.1039"/>
<dbReference type="InterPro" id="IPR014710">
    <property type="entry name" value="RmlC-like_jellyroll"/>
</dbReference>
<dbReference type="RefSeq" id="WP_002463799.1">
    <property type="nucleotide sequence ID" value="NZ_AEUN01000401.1"/>
</dbReference>
<evidence type="ECO:0000259" key="4">
    <source>
        <dbReference type="PROSITE" id="PS50943"/>
    </source>
</evidence>
<dbReference type="GO" id="GO:0003700">
    <property type="term" value="F:DNA-binding transcription factor activity"/>
    <property type="evidence" value="ECO:0007669"/>
    <property type="project" value="TreeGrafter"/>
</dbReference>
<dbReference type="CDD" id="cd00093">
    <property type="entry name" value="HTH_XRE"/>
    <property type="match status" value="1"/>
</dbReference>
<dbReference type="PANTHER" id="PTHR46797:SF23">
    <property type="entry name" value="HTH-TYPE TRANSCRIPTIONAL REGULATOR SUTR"/>
    <property type="match status" value="1"/>
</dbReference>